<feature type="region of interest" description="Disordered" evidence="1">
    <location>
        <begin position="65"/>
        <end position="94"/>
    </location>
</feature>
<proteinExistence type="predicted"/>
<organism evidence="2 3">
    <name type="scientific">Aspergillus ellipticus CBS 707.79</name>
    <dbReference type="NCBI Taxonomy" id="1448320"/>
    <lineage>
        <taxon>Eukaryota</taxon>
        <taxon>Fungi</taxon>
        <taxon>Dikarya</taxon>
        <taxon>Ascomycota</taxon>
        <taxon>Pezizomycotina</taxon>
        <taxon>Eurotiomycetes</taxon>
        <taxon>Eurotiomycetidae</taxon>
        <taxon>Eurotiales</taxon>
        <taxon>Aspergillaceae</taxon>
        <taxon>Aspergillus</taxon>
        <taxon>Aspergillus subgen. Circumdati</taxon>
    </lineage>
</organism>
<protein>
    <submittedName>
        <fullName evidence="2">Uncharacterized protein</fullName>
    </submittedName>
</protein>
<sequence length="170" mass="18151">MRESAGEYDHRVIIGQRTYERQGESVASQRQQPEATATGPSGAMICELWGGFPPRAELRRGAQGQMPRGIPHIPLRRPTRARGKSGEMQAGPCAFQGSHATRGPAEEGLEGAWLVSSASSPAAWQEQLGYLAAGRLTMVTYAIGDRSVCSQPSKPMAPPPMSSAIHAKAL</sequence>
<keyword evidence="3" id="KW-1185">Reference proteome</keyword>
<accession>A0A319DYZ2</accession>
<name>A0A319DYZ2_9EURO</name>
<feature type="compositionally biased region" description="Polar residues" evidence="1">
    <location>
        <begin position="25"/>
        <end position="39"/>
    </location>
</feature>
<feature type="compositionally biased region" description="Basic and acidic residues" evidence="1">
    <location>
        <begin position="1"/>
        <end position="23"/>
    </location>
</feature>
<feature type="region of interest" description="Disordered" evidence="1">
    <location>
        <begin position="1"/>
        <end position="41"/>
    </location>
</feature>
<dbReference type="AlphaFoldDB" id="A0A319DYZ2"/>
<feature type="region of interest" description="Disordered" evidence="1">
    <location>
        <begin position="150"/>
        <end position="170"/>
    </location>
</feature>
<gene>
    <name evidence="2" type="ORF">BO71DRAFT_427904</name>
</gene>
<dbReference type="VEuPathDB" id="FungiDB:BO71DRAFT_427904"/>
<evidence type="ECO:0000313" key="3">
    <source>
        <dbReference type="Proteomes" id="UP000247810"/>
    </source>
</evidence>
<dbReference type="EMBL" id="KZ825835">
    <property type="protein sequence ID" value="PYH96653.1"/>
    <property type="molecule type" value="Genomic_DNA"/>
</dbReference>
<reference evidence="2 3" key="1">
    <citation type="submission" date="2018-02" db="EMBL/GenBank/DDBJ databases">
        <title>The genomes of Aspergillus section Nigri reveals drivers in fungal speciation.</title>
        <authorList>
            <consortium name="DOE Joint Genome Institute"/>
            <person name="Vesth T.C."/>
            <person name="Nybo J."/>
            <person name="Theobald S."/>
            <person name="Brandl J."/>
            <person name="Frisvad J.C."/>
            <person name="Nielsen K.F."/>
            <person name="Lyhne E.K."/>
            <person name="Kogle M.E."/>
            <person name="Kuo A."/>
            <person name="Riley R."/>
            <person name="Clum A."/>
            <person name="Nolan M."/>
            <person name="Lipzen A."/>
            <person name="Salamov A."/>
            <person name="Henrissat B."/>
            <person name="Wiebenga A."/>
            <person name="De vries R.P."/>
            <person name="Grigoriev I.V."/>
            <person name="Mortensen U.H."/>
            <person name="Andersen M.R."/>
            <person name="Baker S.E."/>
        </authorList>
    </citation>
    <scope>NUCLEOTIDE SEQUENCE [LARGE SCALE GENOMIC DNA]</scope>
    <source>
        <strain evidence="2 3">CBS 707.79</strain>
    </source>
</reference>
<dbReference type="Proteomes" id="UP000247810">
    <property type="component" value="Unassembled WGS sequence"/>
</dbReference>
<evidence type="ECO:0000313" key="2">
    <source>
        <dbReference type="EMBL" id="PYH96653.1"/>
    </source>
</evidence>
<feature type="compositionally biased region" description="Basic residues" evidence="1">
    <location>
        <begin position="74"/>
        <end position="83"/>
    </location>
</feature>
<evidence type="ECO:0000256" key="1">
    <source>
        <dbReference type="SAM" id="MobiDB-lite"/>
    </source>
</evidence>